<evidence type="ECO:0000313" key="3">
    <source>
        <dbReference type="EMBL" id="QFJ53438.1"/>
    </source>
</evidence>
<protein>
    <recommendedName>
        <fullName evidence="2">Tox-GHH domain-containing protein</fullName>
    </recommendedName>
</protein>
<feature type="domain" description="Tox-GHH" evidence="2">
    <location>
        <begin position="91"/>
        <end position="170"/>
    </location>
</feature>
<dbReference type="EMBL" id="CP043028">
    <property type="protein sequence ID" value="QFJ53438.1"/>
    <property type="molecule type" value="Genomic_DNA"/>
</dbReference>
<proteinExistence type="predicted"/>
<evidence type="ECO:0000256" key="1">
    <source>
        <dbReference type="SAM" id="MobiDB-lite"/>
    </source>
</evidence>
<dbReference type="Pfam" id="PF15636">
    <property type="entry name" value="Tox-GHH"/>
    <property type="match status" value="1"/>
</dbReference>
<name>A0A5P6VM54_PSEXY</name>
<dbReference type="OrthoDB" id="2850540at2"/>
<evidence type="ECO:0000259" key="2">
    <source>
        <dbReference type="Pfam" id="PF15636"/>
    </source>
</evidence>
<gene>
    <name evidence="3" type="ORF">FXF36_00390</name>
</gene>
<reference evidence="4" key="1">
    <citation type="submission" date="2019-08" db="EMBL/GenBank/DDBJ databases">
        <title>Complete Genome Sequence of the Polysaccharide-Degrading Rumen Bacterium Pseudobutyrivibrio xylanivorans MA3014.</title>
        <authorList>
            <person name="Palevich N."/>
            <person name="Maclean P.H."/>
            <person name="Kelly W.J."/>
            <person name="Leahy S.C."/>
            <person name="Rakonjac J."/>
            <person name="Attwood G.T."/>
        </authorList>
    </citation>
    <scope>NUCLEOTIDE SEQUENCE [LARGE SCALE GENOMIC DNA]</scope>
    <source>
        <strain evidence="4">MA3014</strain>
    </source>
</reference>
<organism evidence="3 4">
    <name type="scientific">Pseudobutyrivibrio xylanivorans</name>
    <dbReference type="NCBI Taxonomy" id="185007"/>
    <lineage>
        <taxon>Bacteria</taxon>
        <taxon>Bacillati</taxon>
        <taxon>Bacillota</taxon>
        <taxon>Clostridia</taxon>
        <taxon>Lachnospirales</taxon>
        <taxon>Lachnospiraceae</taxon>
        <taxon>Pseudobutyrivibrio</taxon>
    </lineage>
</organism>
<evidence type="ECO:0000313" key="4">
    <source>
        <dbReference type="Proteomes" id="UP000327030"/>
    </source>
</evidence>
<feature type="region of interest" description="Disordered" evidence="1">
    <location>
        <begin position="144"/>
        <end position="165"/>
    </location>
</feature>
<dbReference type="AlphaFoldDB" id="A0A5P6VM54"/>
<dbReference type="KEGG" id="pxv:FXF36_00390"/>
<sequence length="407" mass="44131">MNVKENWGDYMLSDIKRNKSLTFYQPLTISRKTDFSSAYSGGLGAHAISTVIHGTATMTNQFNAELNGYLSYFQQVRASDAANLDLTQANQAARQRGVYRAWQYEKADISMGGNGSENWSFQEQQDIMNNVDMDNEYYSRSGVRGAEGHHQKNAADHPEHQANPDNIKFYRSHKEHQMKGHQGNFQNETDAPMRDKDQMLKDTNNKRVNKNEWHGLKMAVEIGIGVGFTIGFAVELAKSGVTPNSMKCALAAGTKSGIETGILSVAGFCIGRTIGESATNAVEGVLTNAGIQISENLSKMCTMATIGVLTISIFSAYQFVKLKILGVATKDALIQVGKQALFSLSILAVSIAAQGICGGPAGIIVSTSIGIIIVTYSIGDIVHQRTSSESIRSYMINKCKPSFGGGI</sequence>
<dbReference type="InterPro" id="IPR028916">
    <property type="entry name" value="Tox-GHH_dom"/>
</dbReference>
<feature type="compositionally biased region" description="Basic and acidic residues" evidence="1">
    <location>
        <begin position="146"/>
        <end position="162"/>
    </location>
</feature>
<dbReference type="Proteomes" id="UP000327030">
    <property type="component" value="Chromosome 1"/>
</dbReference>
<accession>A0A5P6VM54</accession>